<dbReference type="InterPro" id="IPR015422">
    <property type="entry name" value="PyrdxlP-dep_Trfase_small"/>
</dbReference>
<dbReference type="Proteomes" id="UP000696931">
    <property type="component" value="Unassembled WGS sequence"/>
</dbReference>
<dbReference type="Gene3D" id="3.40.640.10">
    <property type="entry name" value="Type I PLP-dependent aspartate aminotransferase-like (Major domain)"/>
    <property type="match status" value="1"/>
</dbReference>
<dbReference type="Gene3D" id="3.90.1150.10">
    <property type="entry name" value="Aspartate Aminotransferase, domain 1"/>
    <property type="match status" value="1"/>
</dbReference>
<dbReference type="GO" id="GO:0008483">
    <property type="term" value="F:transaminase activity"/>
    <property type="evidence" value="ECO:0007669"/>
    <property type="project" value="UniProtKB-KW"/>
</dbReference>
<evidence type="ECO:0000259" key="1">
    <source>
        <dbReference type="Pfam" id="PF00155"/>
    </source>
</evidence>
<dbReference type="CDD" id="cd00609">
    <property type="entry name" value="AAT_like"/>
    <property type="match status" value="1"/>
</dbReference>
<gene>
    <name evidence="2" type="ORF">HZA61_06240</name>
</gene>
<dbReference type="EMBL" id="JACRIW010000041">
    <property type="protein sequence ID" value="MBI5169067.1"/>
    <property type="molecule type" value="Genomic_DNA"/>
</dbReference>
<dbReference type="GO" id="GO:0030170">
    <property type="term" value="F:pyridoxal phosphate binding"/>
    <property type="evidence" value="ECO:0007669"/>
    <property type="project" value="InterPro"/>
</dbReference>
<dbReference type="InterPro" id="IPR004839">
    <property type="entry name" value="Aminotransferase_I/II_large"/>
</dbReference>
<feature type="domain" description="Aminotransferase class I/classII large" evidence="1">
    <location>
        <begin position="57"/>
        <end position="328"/>
    </location>
</feature>
<dbReference type="Pfam" id="PF00155">
    <property type="entry name" value="Aminotran_1_2"/>
    <property type="match status" value="1"/>
</dbReference>
<dbReference type="PANTHER" id="PTHR45744:SF2">
    <property type="entry name" value="TYROSINE AMINOTRANSFERASE"/>
    <property type="match status" value="1"/>
</dbReference>
<dbReference type="PANTHER" id="PTHR45744">
    <property type="entry name" value="TYROSINE AMINOTRANSFERASE"/>
    <property type="match status" value="1"/>
</dbReference>
<comment type="caution">
    <text evidence="2">The sequence shown here is derived from an EMBL/GenBank/DDBJ whole genome shotgun (WGS) entry which is preliminary data.</text>
</comment>
<dbReference type="InterPro" id="IPR015421">
    <property type="entry name" value="PyrdxlP-dep_Trfase_major"/>
</dbReference>
<accession>A0A933SAP5</accession>
<keyword evidence="2" id="KW-0032">Aminotransferase</keyword>
<reference evidence="2" key="1">
    <citation type="submission" date="2020-07" db="EMBL/GenBank/DDBJ databases">
        <title>Huge and variable diversity of episymbiotic CPR bacteria and DPANN archaea in groundwater ecosystems.</title>
        <authorList>
            <person name="He C.Y."/>
            <person name="Keren R."/>
            <person name="Whittaker M."/>
            <person name="Farag I.F."/>
            <person name="Doudna J."/>
            <person name="Cate J.H.D."/>
            <person name="Banfield J.F."/>
        </authorList>
    </citation>
    <scope>NUCLEOTIDE SEQUENCE</scope>
    <source>
        <strain evidence="2">NC_groundwater_1813_Pr3_B-0.1um_71_17</strain>
    </source>
</reference>
<organism evidence="2 3">
    <name type="scientific">Eiseniibacteriota bacterium</name>
    <dbReference type="NCBI Taxonomy" id="2212470"/>
    <lineage>
        <taxon>Bacteria</taxon>
        <taxon>Candidatus Eiseniibacteriota</taxon>
    </lineage>
</organism>
<protein>
    <submittedName>
        <fullName evidence="2">Pyridoxal phosphate-dependent aminotransferase</fullName>
    </submittedName>
</protein>
<name>A0A933SAP5_UNCEI</name>
<evidence type="ECO:0000313" key="2">
    <source>
        <dbReference type="EMBL" id="MBI5169067.1"/>
    </source>
</evidence>
<proteinExistence type="predicted"/>
<evidence type="ECO:0000313" key="3">
    <source>
        <dbReference type="Proteomes" id="UP000696931"/>
    </source>
</evidence>
<dbReference type="SUPFAM" id="SSF53383">
    <property type="entry name" value="PLP-dependent transferases"/>
    <property type="match status" value="1"/>
</dbReference>
<dbReference type="AlphaFoldDB" id="A0A933SAP5"/>
<sequence>MFSSRTPGSFEPNAWTERRLQLQLDGASPSYDLMQTDPIGVGLAPSAEAAMALALVGPVSYAPDPLGLPSARAAVASMLEEDGVRALPGWIALTPSTSESYAHLFRLFCNPGERVAIPRPGYPLFEPIARAEGVETLGYRLLWDGEWHLDRDSCLRALEGARVFVTVEPGNPTGAVLGPKDRQWLERECARRGVAIVADEVFRTPRTPGASWLEGRRRALTIVLGGMSKTCGLPHLKLAWAAFAGPEDLRGEALVRFEWLEDLFLGVATPVQLALPRLLALRGPFRERVAARIAENSERLRAFAAAHPEVSLVEPAAGWMQPLRMPGSRTSEDWAMRALEHDVAIYSGDSFDVDTGSYLVASRIVAPDTMARGLRGIARALEDQPA</sequence>
<keyword evidence="2" id="KW-0808">Transferase</keyword>
<dbReference type="InterPro" id="IPR015424">
    <property type="entry name" value="PyrdxlP-dep_Trfase"/>
</dbReference>